<dbReference type="InterPro" id="IPR000192">
    <property type="entry name" value="Aminotrans_V_dom"/>
</dbReference>
<dbReference type="GO" id="GO:0008453">
    <property type="term" value="F:alanine-glyoxylate transaminase activity"/>
    <property type="evidence" value="ECO:0007669"/>
    <property type="project" value="TreeGrafter"/>
</dbReference>
<dbReference type="GO" id="GO:0019265">
    <property type="term" value="P:glycine biosynthetic process, by transamination of glyoxylate"/>
    <property type="evidence" value="ECO:0007669"/>
    <property type="project" value="TreeGrafter"/>
</dbReference>
<dbReference type="InterPro" id="IPR015424">
    <property type="entry name" value="PyrdxlP-dep_Trfase"/>
</dbReference>
<dbReference type="BioCyc" id="PSP1104324:GJSN-604-MONOMER"/>
<dbReference type="eggNOG" id="arCOG07484">
    <property type="taxonomic scope" value="Archaea"/>
</dbReference>
<dbReference type="InterPro" id="IPR020578">
    <property type="entry name" value="Aminotrans_V_PyrdxlP_BS"/>
</dbReference>
<evidence type="ECO:0000313" key="7">
    <source>
        <dbReference type="EMBL" id="AET32066.1"/>
    </source>
</evidence>
<evidence type="ECO:0000259" key="6">
    <source>
        <dbReference type="Pfam" id="PF00266"/>
    </source>
</evidence>
<dbReference type="AlphaFoldDB" id="G7VHP4"/>
<organism evidence="7 8">
    <name type="scientific">Pyrobaculum ferrireducens</name>
    <dbReference type="NCBI Taxonomy" id="1104324"/>
    <lineage>
        <taxon>Archaea</taxon>
        <taxon>Thermoproteota</taxon>
        <taxon>Thermoprotei</taxon>
        <taxon>Thermoproteales</taxon>
        <taxon>Thermoproteaceae</taxon>
        <taxon>Pyrobaculum</taxon>
    </lineage>
</organism>
<dbReference type="KEGG" id="pyr:P186_0614"/>
<dbReference type="eggNOG" id="arCOG00082">
    <property type="taxonomic scope" value="Archaea"/>
</dbReference>
<dbReference type="EMBL" id="CP003098">
    <property type="protein sequence ID" value="AET32066.1"/>
    <property type="molecule type" value="Genomic_DNA"/>
</dbReference>
<evidence type="ECO:0000256" key="2">
    <source>
        <dbReference type="ARBA" id="ARBA00022576"/>
    </source>
</evidence>
<dbReference type="GO" id="GO:0004760">
    <property type="term" value="F:L-serine-pyruvate transaminase activity"/>
    <property type="evidence" value="ECO:0007669"/>
    <property type="project" value="TreeGrafter"/>
</dbReference>
<dbReference type="PANTHER" id="PTHR21152">
    <property type="entry name" value="AMINOTRANSFERASE CLASS V"/>
    <property type="match status" value="1"/>
</dbReference>
<dbReference type="SUPFAM" id="SSF53383">
    <property type="entry name" value="PLP-dependent transferases"/>
    <property type="match status" value="1"/>
</dbReference>
<name>G7VHP4_9CREN</name>
<keyword evidence="2 7" id="KW-0032">Aminotransferase</keyword>
<accession>G7VHP4</accession>
<dbReference type="Gene3D" id="3.40.640.10">
    <property type="entry name" value="Type I PLP-dependent aspartate aminotransferase-like (Major domain)"/>
    <property type="match status" value="1"/>
</dbReference>
<gene>
    <name evidence="7" type="ORF">P186_0614</name>
</gene>
<sequence length="673" mass="73959">MRAALVLSLLAFLALSATPYVDRAVVSLKQCLCMAPQWLYLDVWIHVEAGGGAPAEGVLYWFDNGWRGYCRLGRGVDIYNTCSIPYTSRGIAIALVQDGREVDRIEIWGVKVENATCTAAPALNILNRTTSSSPPLAVVTLRSTMLSSVGAVFQSLNYTATRLISVRGLNPCDDYVIKLFFYMQEASPWRIHLAGNISSPPVTVTKTVTATRTETEIVTSTVTTTVTQRETARETVTRVETVTLTRTYTMTELSVVREIDPRSVGPGVSGGGFSRHCLDSFYNWWQKEVMYRRFSERRILTPGPTELPQSVKAALVRETTNPDLDPRFFQEYREVVEMLRPLLGAWRSRVYVWVGEAMLGLEAAVANAVRPGAKVLVVDNGVYGAGFADLVRMYGGVPVTPGFNWRRGADPAAVERVLERERDVEVVTLVHCDTPSTVYNDLREIAKAVSSHGALLIVDAVSSIAADEIKMDEWGVDVLIGGSQKALNAPPGLTILAVSKKAFEKAGDVGRQSFYMSYRVWDDWLEKGGFPYTMSDVLLYALRESLRRIHEEGLASVYQRHKAAREAARRGVEALGLEPYVERVECNCPTATAFKTPVPAPRLRRHIWEKYGVLLAGSWGPLEGDVMRIGHMGIQASADQVATAVAVLGAALLDMGIAANVGKAVETVLDAFK</sequence>
<dbReference type="PROSITE" id="PS00595">
    <property type="entry name" value="AA_TRANSFER_CLASS_5"/>
    <property type="match status" value="1"/>
</dbReference>
<feature type="domain" description="Aminotransferase class V" evidence="6">
    <location>
        <begin position="322"/>
        <end position="603"/>
    </location>
</feature>
<dbReference type="Pfam" id="PF00266">
    <property type="entry name" value="Aminotran_5"/>
    <property type="match status" value="1"/>
</dbReference>
<dbReference type="HOGENOM" id="CLU_408067_0_0_2"/>
<reference evidence="7 8" key="1">
    <citation type="journal article" date="2012" name="J. Bacteriol.">
        <title>Complete genome sequence of strain 1860, a crenarchaeon of the genus pyrobaculum able to grow with various electron acceptors.</title>
        <authorList>
            <person name="Mardanov A.V."/>
            <person name="Gumerov V.M."/>
            <person name="Slobodkina G.B."/>
            <person name="Beletsky A.V."/>
            <person name="Bonch-Osmolovskaya E.A."/>
            <person name="Ravin N.V."/>
            <person name="Skryabin K.G."/>
        </authorList>
    </citation>
    <scope>NUCLEOTIDE SEQUENCE [LARGE SCALE GENOMIC DNA]</scope>
    <source>
        <strain evidence="7 8">1860</strain>
    </source>
</reference>
<dbReference type="RefSeq" id="WP_014287894.1">
    <property type="nucleotide sequence ID" value="NC_016645.1"/>
</dbReference>
<dbReference type="STRING" id="1104324.P186_0614"/>
<dbReference type="Proteomes" id="UP000005867">
    <property type="component" value="Chromosome"/>
</dbReference>
<dbReference type="GeneID" id="70362839"/>
<dbReference type="PANTHER" id="PTHR21152:SF24">
    <property type="entry name" value="ALANINE--GLYOXYLATE AMINOTRANSFERASE 1"/>
    <property type="match status" value="1"/>
</dbReference>
<keyword evidence="4" id="KW-0663">Pyridoxal phosphate</keyword>
<keyword evidence="8" id="KW-1185">Reference proteome</keyword>
<evidence type="ECO:0000256" key="3">
    <source>
        <dbReference type="ARBA" id="ARBA00022679"/>
    </source>
</evidence>
<evidence type="ECO:0000256" key="1">
    <source>
        <dbReference type="ARBA" id="ARBA00001933"/>
    </source>
</evidence>
<dbReference type="InterPro" id="IPR015421">
    <property type="entry name" value="PyrdxlP-dep_Trfase_major"/>
</dbReference>
<dbReference type="Gene3D" id="3.90.1150.10">
    <property type="entry name" value="Aspartate Aminotransferase, domain 1"/>
    <property type="match status" value="1"/>
</dbReference>
<evidence type="ECO:0000256" key="5">
    <source>
        <dbReference type="RuleBase" id="RU004504"/>
    </source>
</evidence>
<evidence type="ECO:0000256" key="4">
    <source>
        <dbReference type="ARBA" id="ARBA00022898"/>
    </source>
</evidence>
<keyword evidence="3 7" id="KW-0808">Transferase</keyword>
<proteinExistence type="predicted"/>
<dbReference type="InterPro" id="IPR015422">
    <property type="entry name" value="PyrdxlP-dep_Trfase_small"/>
</dbReference>
<evidence type="ECO:0000313" key="8">
    <source>
        <dbReference type="Proteomes" id="UP000005867"/>
    </source>
</evidence>
<comment type="cofactor">
    <cofactor evidence="1 5">
        <name>pyridoxal 5'-phosphate</name>
        <dbReference type="ChEBI" id="CHEBI:597326"/>
    </cofactor>
</comment>
<protein>
    <submittedName>
        <fullName evidence="7">Aminotransferase, class-V</fullName>
    </submittedName>
</protein>